<proteinExistence type="predicted"/>
<accession>A0A328FEF7</accession>
<dbReference type="Pfam" id="PF08757">
    <property type="entry name" value="CotH"/>
    <property type="match status" value="1"/>
</dbReference>
<dbReference type="InterPro" id="IPR036415">
    <property type="entry name" value="Lamin_tail_dom_sf"/>
</dbReference>
<dbReference type="Proteomes" id="UP000248798">
    <property type="component" value="Unassembled WGS sequence"/>
</dbReference>
<dbReference type="InterPro" id="IPR014867">
    <property type="entry name" value="Spore_coat_CotH_CotH2/3/7"/>
</dbReference>
<dbReference type="PROSITE" id="PS51841">
    <property type="entry name" value="LTD"/>
    <property type="match status" value="1"/>
</dbReference>
<evidence type="ECO:0000313" key="4">
    <source>
        <dbReference type="Proteomes" id="UP000248798"/>
    </source>
</evidence>
<evidence type="ECO:0000313" key="5">
    <source>
        <dbReference type="Proteomes" id="UP000293902"/>
    </source>
</evidence>
<dbReference type="EMBL" id="QLNI01000027">
    <property type="protein sequence ID" value="RAM01445.1"/>
    <property type="molecule type" value="Genomic_DNA"/>
</dbReference>
<dbReference type="PANTHER" id="PTHR40050:SF1">
    <property type="entry name" value="INNER SPORE COAT PROTEIN H"/>
    <property type="match status" value="1"/>
</dbReference>
<feature type="domain" description="LTD" evidence="1">
    <location>
        <begin position="419"/>
        <end position="542"/>
    </location>
</feature>
<dbReference type="PANTHER" id="PTHR40050">
    <property type="entry name" value="INNER SPORE COAT PROTEIN H"/>
    <property type="match status" value="1"/>
</dbReference>
<organism evidence="3 4">
    <name type="scientific">Desulfobacter hydrogenophilus</name>
    <dbReference type="NCBI Taxonomy" id="2291"/>
    <lineage>
        <taxon>Bacteria</taxon>
        <taxon>Pseudomonadati</taxon>
        <taxon>Thermodesulfobacteriota</taxon>
        <taxon>Desulfobacteria</taxon>
        <taxon>Desulfobacterales</taxon>
        <taxon>Desulfobacteraceae</taxon>
        <taxon>Desulfobacter</taxon>
    </lineage>
</organism>
<evidence type="ECO:0000313" key="2">
    <source>
        <dbReference type="EMBL" id="QBH14498.1"/>
    </source>
</evidence>
<name>A0A328FEF7_9BACT</name>
<evidence type="ECO:0000259" key="1">
    <source>
        <dbReference type="PROSITE" id="PS51841"/>
    </source>
</evidence>
<dbReference type="Gene3D" id="2.60.40.1260">
    <property type="entry name" value="Lamin Tail domain"/>
    <property type="match status" value="1"/>
</dbReference>
<dbReference type="NCBIfam" id="NF041940">
    <property type="entry name" value="choice_anch_X"/>
    <property type="match status" value="1"/>
</dbReference>
<sequence length="591" mass="67230">MNIKLDYINDDQTLDGYGTLKLANVCNDPSFVREVLSYEIARKYMPASQANFIDVYINSTHLGLYTSVQDVDNFFLENHFGSKNNPFFKGDTENIFDSADVWGYLGENEADYYEYYEIKSDDGWDELINFFNIFNNSTSQVEDVLDVDRLLWMPAFDILTVNLDSPVNVAHNFYMYQDGAGRFNPIIWDLNKNFGAFSMLINGPPLNVSGMQSLDPFLNEENPSYPILNKILTNDTYKKMYVAHMKTIIEENFEDDWYTTRAFEIQNIIDAYVEYDNNKFYTYDEFLNNIEYSSGFGPNGIVGIAELMSSRITYIQSQSEFQASAPLILNIIEPTDVSSNSTIWIIAQVNDADLVQLGYRQSGRFVKVPMFDDGSHQDGAENDGVYGVSISVGSGDLNYYIYAENRNAAAFSPVRAEYEFYTVSVADAPGDIVINEFMADNETSVTDQDDEYDDWIELYNNTDSDISLKGWSLSDDAAEPDLWVFPDISIPANGYLIVWADNDEAQDGLHTNFKLSAFGETILLSSPDLTVMDEITFEEQTPDLSMARFPNGTGEFNQMEPTFLSKTTWFPMRFQVILTMMESSISQTSKF</sequence>
<protein>
    <recommendedName>
        <fullName evidence="1">LTD domain-containing protein</fullName>
    </recommendedName>
</protein>
<gene>
    <name evidence="3" type="ORF">DO021_13890</name>
    <name evidence="2" type="ORF">EYB58_17145</name>
</gene>
<dbReference type="OrthoDB" id="3235126at2"/>
<dbReference type="Proteomes" id="UP000293902">
    <property type="component" value="Chromosome"/>
</dbReference>
<dbReference type="InterPro" id="IPR001322">
    <property type="entry name" value="Lamin_tail_dom"/>
</dbReference>
<reference evidence="2 5" key="2">
    <citation type="submission" date="2019-02" db="EMBL/GenBank/DDBJ databases">
        <title>Complete genome sequence of Desulfobacter hydrogenophilus AcRS1.</title>
        <authorList>
            <person name="Marietou A."/>
            <person name="Lund M.B."/>
            <person name="Marshall I.P.G."/>
            <person name="Schreiber L."/>
            <person name="Jorgensen B."/>
        </authorList>
    </citation>
    <scope>NUCLEOTIDE SEQUENCE [LARGE SCALE GENOMIC DNA]</scope>
    <source>
        <strain evidence="2 5">AcRS1</strain>
    </source>
</reference>
<dbReference type="EMBL" id="CP036313">
    <property type="protein sequence ID" value="QBH14498.1"/>
    <property type="molecule type" value="Genomic_DNA"/>
</dbReference>
<dbReference type="Pfam" id="PF00932">
    <property type="entry name" value="LTD"/>
    <property type="match status" value="1"/>
</dbReference>
<evidence type="ECO:0000313" key="3">
    <source>
        <dbReference type="EMBL" id="RAM01445.1"/>
    </source>
</evidence>
<dbReference type="AlphaFoldDB" id="A0A328FEF7"/>
<dbReference type="SUPFAM" id="SSF74853">
    <property type="entry name" value="Lamin A/C globular tail domain"/>
    <property type="match status" value="1"/>
</dbReference>
<reference evidence="3 4" key="1">
    <citation type="submission" date="2018-06" db="EMBL/GenBank/DDBJ databases">
        <title>Complete Genome Sequence of Desulfobacter hydrogenophilus (DSM3380).</title>
        <authorList>
            <person name="Marietou A."/>
            <person name="Schreiber L."/>
            <person name="Marshall I."/>
            <person name="Jorgensen B."/>
        </authorList>
    </citation>
    <scope>NUCLEOTIDE SEQUENCE [LARGE SCALE GENOMIC DNA]</scope>
    <source>
        <strain evidence="3 4">DSM 3380</strain>
    </source>
</reference>
<keyword evidence="5" id="KW-1185">Reference proteome</keyword>